<comment type="caution">
    <text evidence="1">The sequence shown here is derived from an EMBL/GenBank/DDBJ whole genome shotgun (WGS) entry which is preliminary data.</text>
</comment>
<name>A0ACC1SKQ1_9HYPO</name>
<keyword evidence="2" id="KW-1185">Reference proteome</keyword>
<gene>
    <name evidence="1" type="ORF">NM208_g4398</name>
</gene>
<sequence>MNKVFLVALSATGALASYYKPILARSPLLNERQVITIPCNEQGLKDCGTGCIETSWTCCPSKAGGCPPTAYLSAVVTAVPILEARPTPSPSPAILPP</sequence>
<dbReference type="Proteomes" id="UP001148629">
    <property type="component" value="Unassembled WGS sequence"/>
</dbReference>
<reference evidence="1" key="1">
    <citation type="submission" date="2022-08" db="EMBL/GenBank/DDBJ databases">
        <title>Genome Sequence of Fusarium decemcellulare.</title>
        <authorList>
            <person name="Buettner E."/>
        </authorList>
    </citation>
    <scope>NUCLEOTIDE SEQUENCE</scope>
    <source>
        <strain evidence="1">Babe19</strain>
    </source>
</reference>
<accession>A0ACC1SKQ1</accession>
<proteinExistence type="predicted"/>
<evidence type="ECO:0000313" key="1">
    <source>
        <dbReference type="EMBL" id="KAJ3541873.1"/>
    </source>
</evidence>
<evidence type="ECO:0000313" key="2">
    <source>
        <dbReference type="Proteomes" id="UP001148629"/>
    </source>
</evidence>
<organism evidence="1 2">
    <name type="scientific">Fusarium decemcellulare</name>
    <dbReference type="NCBI Taxonomy" id="57161"/>
    <lineage>
        <taxon>Eukaryota</taxon>
        <taxon>Fungi</taxon>
        <taxon>Dikarya</taxon>
        <taxon>Ascomycota</taxon>
        <taxon>Pezizomycotina</taxon>
        <taxon>Sordariomycetes</taxon>
        <taxon>Hypocreomycetidae</taxon>
        <taxon>Hypocreales</taxon>
        <taxon>Nectriaceae</taxon>
        <taxon>Fusarium</taxon>
        <taxon>Fusarium decemcellulare species complex</taxon>
    </lineage>
</organism>
<dbReference type="EMBL" id="JANRMS010000327">
    <property type="protein sequence ID" value="KAJ3541873.1"/>
    <property type="molecule type" value="Genomic_DNA"/>
</dbReference>
<protein>
    <submittedName>
        <fullName evidence="1">Uncharacterized protein</fullName>
    </submittedName>
</protein>